<proteinExistence type="predicted"/>
<organism evidence="1 2">
    <name type="scientific">Lupinus albus</name>
    <name type="common">White lupine</name>
    <name type="synonym">Lupinus termis</name>
    <dbReference type="NCBI Taxonomy" id="3870"/>
    <lineage>
        <taxon>Eukaryota</taxon>
        <taxon>Viridiplantae</taxon>
        <taxon>Streptophyta</taxon>
        <taxon>Embryophyta</taxon>
        <taxon>Tracheophyta</taxon>
        <taxon>Spermatophyta</taxon>
        <taxon>Magnoliopsida</taxon>
        <taxon>eudicotyledons</taxon>
        <taxon>Gunneridae</taxon>
        <taxon>Pentapetalae</taxon>
        <taxon>rosids</taxon>
        <taxon>fabids</taxon>
        <taxon>Fabales</taxon>
        <taxon>Fabaceae</taxon>
        <taxon>Papilionoideae</taxon>
        <taxon>50 kb inversion clade</taxon>
        <taxon>genistoids sensu lato</taxon>
        <taxon>core genistoids</taxon>
        <taxon>Genisteae</taxon>
        <taxon>Lupinus</taxon>
    </lineage>
</organism>
<protein>
    <submittedName>
        <fullName evidence="1">Uncharacterized protein</fullName>
    </submittedName>
</protein>
<sequence>MDKYYNKCKFEVIILQKRIKYLIIIGDNLYPSVSERMTCILFCLFLEIFL</sequence>
<dbReference type="AlphaFoldDB" id="A0A6A4PHD2"/>
<evidence type="ECO:0000313" key="1">
    <source>
        <dbReference type="EMBL" id="KAE9600804.1"/>
    </source>
</evidence>
<dbReference type="EMBL" id="WOCE01000013">
    <property type="protein sequence ID" value="KAE9600804.1"/>
    <property type="molecule type" value="Genomic_DNA"/>
</dbReference>
<dbReference type="Proteomes" id="UP000447434">
    <property type="component" value="Chromosome 13"/>
</dbReference>
<reference evidence="2" key="1">
    <citation type="journal article" date="2020" name="Nat. Commun.">
        <title>Genome sequence of the cluster root forming white lupin.</title>
        <authorList>
            <person name="Hufnagel B."/>
            <person name="Marques A."/>
            <person name="Soriano A."/>
            <person name="Marques L."/>
            <person name="Divol F."/>
            <person name="Doumas P."/>
            <person name="Sallet E."/>
            <person name="Mancinotti D."/>
            <person name="Carrere S."/>
            <person name="Marande W."/>
            <person name="Arribat S."/>
            <person name="Keller J."/>
            <person name="Huneau C."/>
            <person name="Blein T."/>
            <person name="Aime D."/>
            <person name="Laguerre M."/>
            <person name="Taylor J."/>
            <person name="Schubert V."/>
            <person name="Nelson M."/>
            <person name="Geu-Flores F."/>
            <person name="Crespi M."/>
            <person name="Gallardo-Guerrero K."/>
            <person name="Delaux P.-M."/>
            <person name="Salse J."/>
            <person name="Berges H."/>
            <person name="Guyot R."/>
            <person name="Gouzy J."/>
            <person name="Peret B."/>
        </authorList>
    </citation>
    <scope>NUCLEOTIDE SEQUENCE [LARGE SCALE GENOMIC DNA]</scope>
    <source>
        <strain evidence="2">cv. Amiga</strain>
    </source>
</reference>
<keyword evidence="2" id="KW-1185">Reference proteome</keyword>
<gene>
    <name evidence="1" type="ORF">Lalb_Chr13g0290851</name>
</gene>
<comment type="caution">
    <text evidence="1">The sequence shown here is derived from an EMBL/GenBank/DDBJ whole genome shotgun (WGS) entry which is preliminary data.</text>
</comment>
<accession>A0A6A4PHD2</accession>
<evidence type="ECO:0000313" key="2">
    <source>
        <dbReference type="Proteomes" id="UP000447434"/>
    </source>
</evidence>
<name>A0A6A4PHD2_LUPAL</name>